<protein>
    <recommendedName>
        <fullName evidence="4">CoA transferase family III</fullName>
    </recommendedName>
</protein>
<dbReference type="InterPro" id="IPR050509">
    <property type="entry name" value="CoA-transferase_III"/>
</dbReference>
<dbReference type="Pfam" id="PF02515">
    <property type="entry name" value="CoA_transf_3"/>
    <property type="match status" value="1"/>
</dbReference>
<dbReference type="Gene3D" id="3.40.50.10540">
    <property type="entry name" value="Crotonobetainyl-coa:carnitine coa-transferase, domain 1"/>
    <property type="match status" value="1"/>
</dbReference>
<evidence type="ECO:0008006" key="4">
    <source>
        <dbReference type="Google" id="ProtNLM"/>
    </source>
</evidence>
<dbReference type="AlphaFoldDB" id="A0A848DJ13"/>
<proteinExistence type="predicted"/>
<dbReference type="PANTHER" id="PTHR48228:SF4">
    <property type="entry name" value="BLR3030 PROTEIN"/>
    <property type="match status" value="1"/>
</dbReference>
<dbReference type="SUPFAM" id="SSF89796">
    <property type="entry name" value="CoA-transferase family III (CaiB/BaiF)"/>
    <property type="match status" value="2"/>
</dbReference>
<dbReference type="InterPro" id="IPR003673">
    <property type="entry name" value="CoA-Trfase_fam_III"/>
</dbReference>
<name>A0A848DJ13_9PSEU</name>
<keyword evidence="3" id="KW-1185">Reference proteome</keyword>
<sequence length="446" mass="46755">MGRVWARLLLQAWNAVGGADGELDRLTVTGPSDTLGSRFPVTAVGVAAVGASLLAATASGREPAGIDTRQLAVALRSERYLRRDGASAGDPFDALSAFHRTADGWLRLHANYPWHRVAALRVLGCDESAGPDALAAAVRRWPSTELETALHEAGGVAAAVRTEQEWWATDAGRAARTLPLVEHRDLGPAVPRPVRRARVLDLTRVIAGPVATRTLAAHGADVLRIDAPDRPEIPLQYWDTLPGKRSALHDLRSDDGRLEELLAGADVVVTGYRPGALDRFGLDPEKLAARHPGLVVVTLSAWGHLGPWAGRRGFDSLVQAATGIGVAEAGGDPEQPPGALPAQVLDHVTGYLAAAAALVALAAQRREGGTRHVRLSLVGTAAWLLGQPRAAAAPDVAGVDPAPWLEDLDAPDGRLTLASPPGTIAGRGLHWPAPAPAFGTASPTWE</sequence>
<gene>
    <name evidence="2" type="ORF">HF519_13315</name>
</gene>
<comment type="caution">
    <text evidence="2">The sequence shown here is derived from an EMBL/GenBank/DDBJ whole genome shotgun (WGS) entry which is preliminary data.</text>
</comment>
<reference evidence="2 3" key="1">
    <citation type="submission" date="2020-04" db="EMBL/GenBank/DDBJ databases">
        <authorList>
            <person name="Klaysubun C."/>
            <person name="Duangmal K."/>
            <person name="Lipun K."/>
        </authorList>
    </citation>
    <scope>NUCLEOTIDE SEQUENCE [LARGE SCALE GENOMIC DNA]</scope>
    <source>
        <strain evidence="2 3">DSM 45300</strain>
    </source>
</reference>
<evidence type="ECO:0000256" key="1">
    <source>
        <dbReference type="SAM" id="MobiDB-lite"/>
    </source>
</evidence>
<dbReference type="PANTHER" id="PTHR48228">
    <property type="entry name" value="SUCCINYL-COA--D-CITRAMALATE COA-TRANSFERASE"/>
    <property type="match status" value="1"/>
</dbReference>
<dbReference type="GO" id="GO:0003824">
    <property type="term" value="F:catalytic activity"/>
    <property type="evidence" value="ECO:0007669"/>
    <property type="project" value="InterPro"/>
</dbReference>
<dbReference type="EMBL" id="JAAXKZ010000041">
    <property type="protein sequence ID" value="NMH92529.1"/>
    <property type="molecule type" value="Genomic_DNA"/>
</dbReference>
<evidence type="ECO:0000313" key="2">
    <source>
        <dbReference type="EMBL" id="NMH92529.1"/>
    </source>
</evidence>
<evidence type="ECO:0000313" key="3">
    <source>
        <dbReference type="Proteomes" id="UP000586918"/>
    </source>
</evidence>
<accession>A0A848DJ13</accession>
<feature type="region of interest" description="Disordered" evidence="1">
    <location>
        <begin position="426"/>
        <end position="446"/>
    </location>
</feature>
<dbReference type="InterPro" id="IPR023606">
    <property type="entry name" value="CoA-Trfase_III_dom_1_sf"/>
</dbReference>
<dbReference type="Proteomes" id="UP000586918">
    <property type="component" value="Unassembled WGS sequence"/>
</dbReference>
<organism evidence="2 3">
    <name type="scientific">Pseudonocardia bannensis</name>
    <dbReference type="NCBI Taxonomy" id="630973"/>
    <lineage>
        <taxon>Bacteria</taxon>
        <taxon>Bacillati</taxon>
        <taxon>Actinomycetota</taxon>
        <taxon>Actinomycetes</taxon>
        <taxon>Pseudonocardiales</taxon>
        <taxon>Pseudonocardiaceae</taxon>
        <taxon>Pseudonocardia</taxon>
    </lineage>
</organism>